<dbReference type="Gramene" id="OB07G23450.1">
    <property type="protein sequence ID" value="OB07G23450.1"/>
    <property type="gene ID" value="OB07G23450"/>
</dbReference>
<name>J3MLR3_ORYBR</name>
<evidence type="ECO:0000256" key="1">
    <source>
        <dbReference type="SAM" id="SignalP"/>
    </source>
</evidence>
<dbReference type="AlphaFoldDB" id="J3MLR3"/>
<dbReference type="Proteomes" id="UP000006038">
    <property type="component" value="Chromosome 7"/>
</dbReference>
<feature type="signal peptide" evidence="1">
    <location>
        <begin position="1"/>
        <end position="18"/>
    </location>
</feature>
<dbReference type="HOGENOM" id="CLU_2296058_0_0_1"/>
<accession>J3MLR3</accession>
<feature type="chain" id="PRO_5003774061" evidence="1">
    <location>
        <begin position="19"/>
        <end position="101"/>
    </location>
</feature>
<reference evidence="2" key="1">
    <citation type="journal article" date="2013" name="Nat. Commun.">
        <title>Whole-genome sequencing of Oryza brachyantha reveals mechanisms underlying Oryza genome evolution.</title>
        <authorList>
            <person name="Chen J."/>
            <person name="Huang Q."/>
            <person name="Gao D."/>
            <person name="Wang J."/>
            <person name="Lang Y."/>
            <person name="Liu T."/>
            <person name="Li B."/>
            <person name="Bai Z."/>
            <person name="Luis Goicoechea J."/>
            <person name="Liang C."/>
            <person name="Chen C."/>
            <person name="Zhang W."/>
            <person name="Sun S."/>
            <person name="Liao Y."/>
            <person name="Zhang X."/>
            <person name="Yang L."/>
            <person name="Song C."/>
            <person name="Wang M."/>
            <person name="Shi J."/>
            <person name="Liu G."/>
            <person name="Liu J."/>
            <person name="Zhou H."/>
            <person name="Zhou W."/>
            <person name="Yu Q."/>
            <person name="An N."/>
            <person name="Chen Y."/>
            <person name="Cai Q."/>
            <person name="Wang B."/>
            <person name="Liu B."/>
            <person name="Min J."/>
            <person name="Huang Y."/>
            <person name="Wu H."/>
            <person name="Li Z."/>
            <person name="Zhang Y."/>
            <person name="Yin Y."/>
            <person name="Song W."/>
            <person name="Jiang J."/>
            <person name="Jackson S.A."/>
            <person name="Wing R.A."/>
            <person name="Wang J."/>
            <person name="Chen M."/>
        </authorList>
    </citation>
    <scope>NUCLEOTIDE SEQUENCE [LARGE SCALE GENOMIC DNA]</scope>
    <source>
        <strain evidence="2">cv. IRGC 101232</strain>
    </source>
</reference>
<proteinExistence type="predicted"/>
<keyword evidence="3" id="KW-1185">Reference proteome</keyword>
<evidence type="ECO:0000313" key="2">
    <source>
        <dbReference type="EnsemblPlants" id="OB07G23450.1"/>
    </source>
</evidence>
<reference evidence="2" key="2">
    <citation type="submission" date="2013-04" db="UniProtKB">
        <authorList>
            <consortium name="EnsemblPlants"/>
        </authorList>
    </citation>
    <scope>IDENTIFICATION</scope>
</reference>
<sequence>MPPLFTALLLLISGGATGWLAKALGKVDYHNQLVVRGNHFISFEAEANGLPVSVDLESQGSCDGSQCGWIGRESIDKSLSGVGCSYEVPRVTEVTTMGFIQ</sequence>
<protein>
    <submittedName>
        <fullName evidence="2">Uncharacterized protein</fullName>
    </submittedName>
</protein>
<keyword evidence="1" id="KW-0732">Signal</keyword>
<evidence type="ECO:0000313" key="3">
    <source>
        <dbReference type="Proteomes" id="UP000006038"/>
    </source>
</evidence>
<organism evidence="2">
    <name type="scientific">Oryza brachyantha</name>
    <name type="common">malo sina</name>
    <dbReference type="NCBI Taxonomy" id="4533"/>
    <lineage>
        <taxon>Eukaryota</taxon>
        <taxon>Viridiplantae</taxon>
        <taxon>Streptophyta</taxon>
        <taxon>Embryophyta</taxon>
        <taxon>Tracheophyta</taxon>
        <taxon>Spermatophyta</taxon>
        <taxon>Magnoliopsida</taxon>
        <taxon>Liliopsida</taxon>
        <taxon>Poales</taxon>
        <taxon>Poaceae</taxon>
        <taxon>BOP clade</taxon>
        <taxon>Oryzoideae</taxon>
        <taxon>Oryzeae</taxon>
        <taxon>Oryzinae</taxon>
        <taxon>Oryza</taxon>
    </lineage>
</organism>
<dbReference type="EnsemblPlants" id="OB07G23450.1">
    <property type="protein sequence ID" value="OB07G23450.1"/>
    <property type="gene ID" value="OB07G23450"/>
</dbReference>